<feature type="compositionally biased region" description="Low complexity" evidence="1">
    <location>
        <begin position="644"/>
        <end position="653"/>
    </location>
</feature>
<feature type="region of interest" description="Disordered" evidence="1">
    <location>
        <begin position="698"/>
        <end position="739"/>
    </location>
</feature>
<feature type="compositionally biased region" description="Polar residues" evidence="1">
    <location>
        <begin position="719"/>
        <end position="737"/>
    </location>
</feature>
<accession>W3VDM5</accession>
<keyword evidence="3" id="KW-0732">Signal</keyword>
<evidence type="ECO:0000256" key="1">
    <source>
        <dbReference type="SAM" id="MobiDB-lite"/>
    </source>
</evidence>
<sequence length="1147" mass="122944">MAPSKVTILAAAVVRPIRVAACLLACLVGTVTTSDDGSGARDTAGSEDQLQERQGGKIVAFRGCASAGLQYISPAKAGQPAEAPLPSLWALRFAAGCHLQSLHLAFHLASRISLRRSLPRRLSASASPPRFSSACLSASSLGPFIWVSEAILVVTAAAPTAAPTAAPYLHATLRYSTLPFRIPAGRLGFDSAVSASTLVATSQPPCLGRRSCRRDKRTTESLPILQAATPPSMGFEISLASLVDQHASDYADLYLNSSGASSPLAQTYLNSSQFALPVNLSAVPQIFVVNPSTDNIFRHVNPQSAHAAIVALIYFSMWMGALGWDIVSTIHFDLRLVKETLWSSSFSALYSVAYLLSRYMSLAWLITVVTNSVIMTNRCDAWMKGSTAMFSVAISATMLVFCLRTCSIWHMKQKVVSLVVSAWLIVVSFAILLPVMSNGNQLPTSNFCSWHFNGLYVVGLFGALLLFDLLCLVLTVCKLNKAGWRGLVHGIFPSSRYNLDAEDVKTMLVQKTTAFFAIQFLFLISALLVYVLTDTYSYRMMNIVASVAVASSMAGRIFRRAWRQTRELAPHNLNRPPSYFPAWAEEHRDTTGFARPERRSSSNPGLDPRAEATEADARNKRDHDKHDSLAFYVEGEYRPKLKSRSMSSQSLRSVPRTPLSGANTQQQQMREMETGQVGADPHADHAGVTIISRNTLVPPAATIPQNGPAPAYSRRLGSAGSSQPNTGDQRSLGSSPSREMAALPRGAISGSLVSISSHRDDAGSSTAQGADRPGRASHEAWPDLVGGLVREDKTIARQKSSSAIEERRRTFVASPPMTARVALNSKEVYDVDSVKAAARFGGRHGQQHESFTRPATASSAIRSAGPDAASSGSLPAQRSGMRSEEGRPMDDDVLGSGMQHTGGTRLAFLRTEPRTQEERTPRPKTAPNASSPSLSPSGSITSQMTVMPRDFGLDSGDTEPRRTQTAPTSEDDVLFAFLNTVEEDAQDRAASSRGGEANADGSPSSLVEDGRPRTARGNTASSRHSSDADGGSSDLSTVLGHESSARASLQRTQVSSEKPRSGSASRRRVGTSESSRSERSGSGTRPSTAVGEAVKPFGYGVSARGPRTRPMRAYASDEEADEGELGSVIQQQYAKLALRAGMPLDPA</sequence>
<organism evidence="4 5">
    <name type="scientific">Moesziomyces aphidis</name>
    <name type="common">Pseudozyma aphidis</name>
    <dbReference type="NCBI Taxonomy" id="84754"/>
    <lineage>
        <taxon>Eukaryota</taxon>
        <taxon>Fungi</taxon>
        <taxon>Dikarya</taxon>
        <taxon>Basidiomycota</taxon>
        <taxon>Ustilaginomycotina</taxon>
        <taxon>Ustilaginomycetes</taxon>
        <taxon>Ustilaginales</taxon>
        <taxon>Ustilaginaceae</taxon>
        <taxon>Moesziomyces</taxon>
    </lineage>
</organism>
<feature type="compositionally biased region" description="Polar residues" evidence="1">
    <location>
        <begin position="1045"/>
        <end position="1056"/>
    </location>
</feature>
<feature type="compositionally biased region" description="Polar residues" evidence="1">
    <location>
        <begin position="660"/>
        <end position="669"/>
    </location>
</feature>
<proteinExistence type="predicted"/>
<feature type="compositionally biased region" description="Low complexity" evidence="1">
    <location>
        <begin position="927"/>
        <end position="942"/>
    </location>
</feature>
<dbReference type="HOGENOM" id="CLU_008735_0_0_1"/>
<evidence type="ECO:0000256" key="3">
    <source>
        <dbReference type="SAM" id="SignalP"/>
    </source>
</evidence>
<evidence type="ECO:0000313" key="4">
    <source>
        <dbReference type="EMBL" id="ETS59718.1"/>
    </source>
</evidence>
<dbReference type="EMBL" id="AWNI01000041">
    <property type="protein sequence ID" value="ETS59718.1"/>
    <property type="molecule type" value="Genomic_DNA"/>
</dbReference>
<dbReference type="AlphaFoldDB" id="W3VDM5"/>
<evidence type="ECO:0008006" key="6">
    <source>
        <dbReference type="Google" id="ProtNLM"/>
    </source>
</evidence>
<comment type="caution">
    <text evidence="4">The sequence shown here is derived from an EMBL/GenBank/DDBJ whole genome shotgun (WGS) entry which is preliminary data.</text>
</comment>
<feature type="region of interest" description="Disordered" evidence="1">
    <location>
        <begin position="756"/>
        <end position="779"/>
    </location>
</feature>
<keyword evidence="5" id="KW-1185">Reference proteome</keyword>
<feature type="chain" id="PRO_5004832973" description="Transmembrane protein" evidence="3">
    <location>
        <begin position="34"/>
        <end position="1147"/>
    </location>
</feature>
<feature type="transmembrane region" description="Helical" evidence="2">
    <location>
        <begin position="514"/>
        <end position="532"/>
    </location>
</feature>
<gene>
    <name evidence="4" type="ORF">PaG_06238</name>
</gene>
<feature type="region of interest" description="Disordered" evidence="1">
    <location>
        <begin position="840"/>
        <end position="1123"/>
    </location>
</feature>
<evidence type="ECO:0000256" key="2">
    <source>
        <dbReference type="SAM" id="Phobius"/>
    </source>
</evidence>
<feature type="signal peptide" evidence="3">
    <location>
        <begin position="1"/>
        <end position="33"/>
    </location>
</feature>
<feature type="transmembrane region" description="Helical" evidence="2">
    <location>
        <begin position="305"/>
        <end position="327"/>
    </location>
</feature>
<protein>
    <recommendedName>
        <fullName evidence="6">Transmembrane protein</fullName>
    </recommendedName>
</protein>
<feature type="region of interest" description="Disordered" evidence="1">
    <location>
        <begin position="590"/>
        <end position="682"/>
    </location>
</feature>
<feature type="compositionally biased region" description="Basic and acidic residues" evidence="1">
    <location>
        <begin position="881"/>
        <end position="890"/>
    </location>
</feature>
<dbReference type="Proteomes" id="UP000019462">
    <property type="component" value="Unassembled WGS sequence"/>
</dbReference>
<keyword evidence="2" id="KW-0472">Membrane</keyword>
<reference evidence="4 5" key="1">
    <citation type="journal article" date="2014" name="Genome Announc.">
        <title>Genome sequence of the basidiomycetous fungus Pseudozyma aphidis DSM70725, an efficient producer of biosurfactant mannosylerythritol lipids.</title>
        <authorList>
            <person name="Lorenz S."/>
            <person name="Guenther M."/>
            <person name="Grumaz C."/>
            <person name="Rupp S."/>
            <person name="Zibek S."/>
            <person name="Sohn K."/>
        </authorList>
    </citation>
    <scope>NUCLEOTIDE SEQUENCE [LARGE SCALE GENOMIC DNA]</scope>
    <source>
        <strain evidence="5">ATCC 32657 / CBS 517.83 / DSM 70725 / JCM 10318 / NBRC 10182 / NRRL Y-7954 / St-0401</strain>
    </source>
</reference>
<dbReference type="OrthoDB" id="3038990at2759"/>
<evidence type="ECO:0000313" key="5">
    <source>
        <dbReference type="Proteomes" id="UP000019462"/>
    </source>
</evidence>
<feature type="transmembrane region" description="Helical" evidence="2">
    <location>
        <begin position="381"/>
        <end position="403"/>
    </location>
</feature>
<feature type="compositionally biased region" description="Basic and acidic residues" evidence="1">
    <location>
        <begin position="911"/>
        <end position="921"/>
    </location>
</feature>
<feature type="compositionally biased region" description="Basic and acidic residues" evidence="1">
    <location>
        <begin position="608"/>
        <end position="628"/>
    </location>
</feature>
<keyword evidence="2" id="KW-0812">Transmembrane</keyword>
<feature type="transmembrane region" description="Helical" evidence="2">
    <location>
        <begin position="348"/>
        <end position="369"/>
    </location>
</feature>
<feature type="transmembrane region" description="Helical" evidence="2">
    <location>
        <begin position="415"/>
        <end position="435"/>
    </location>
</feature>
<feature type="compositionally biased region" description="Low complexity" evidence="1">
    <location>
        <begin position="1020"/>
        <end position="1036"/>
    </location>
</feature>
<keyword evidence="2" id="KW-1133">Transmembrane helix</keyword>
<name>W3VDM5_MOEAP</name>
<feature type="transmembrane region" description="Helical" evidence="2">
    <location>
        <begin position="455"/>
        <end position="477"/>
    </location>
</feature>
<feature type="compositionally biased region" description="Basic and acidic residues" evidence="1">
    <location>
        <begin position="590"/>
        <end position="600"/>
    </location>
</feature>